<dbReference type="EMBL" id="KX397364">
    <property type="protein sequence ID" value="ANZ48166.1"/>
    <property type="molecule type" value="Genomic_DNA"/>
</dbReference>
<gene>
    <name evidence="1" type="ORF">ASESINO_153</name>
</gene>
<evidence type="ECO:0000313" key="2">
    <source>
        <dbReference type="Proteomes" id="UP000202181"/>
    </source>
</evidence>
<organism evidence="1 2">
    <name type="scientific">Erwinia phage vB_EamM_Asesino</name>
    <dbReference type="NCBI Taxonomy" id="1883370"/>
    <lineage>
        <taxon>Viruses</taxon>
        <taxon>Duplodnaviria</taxon>
        <taxon>Heunggongvirae</taxon>
        <taxon>Uroviricota</taxon>
        <taxon>Caudoviricetes</taxon>
        <taxon>Chimalliviridae</taxon>
        <taxon>Erskinevirus</taxon>
        <taxon>Erskinevirus asesino</taxon>
    </lineage>
</organism>
<dbReference type="KEGG" id="vg:29057103"/>
<dbReference type="GeneID" id="29057103"/>
<proteinExistence type="predicted"/>
<sequence length="77" mass="8510">MRNSFTATTTSVINAANNGTKTVSRKPDLLDVLLKLSHTEREAVMKELKRGNELVDKLDVVYGNKDKKESGGLLFMA</sequence>
<dbReference type="Proteomes" id="UP000202181">
    <property type="component" value="Segment"/>
</dbReference>
<protein>
    <submittedName>
        <fullName evidence="1">Uncharacterized protein</fullName>
    </submittedName>
</protein>
<evidence type="ECO:0000313" key="1">
    <source>
        <dbReference type="EMBL" id="ANZ48166.1"/>
    </source>
</evidence>
<name>A0A1B2IA95_9CAUD</name>
<reference evidence="1" key="1">
    <citation type="submission" date="2016-06" db="EMBL/GenBank/DDBJ databases">
        <authorList>
            <person name="Berg J.A."/>
            <person name="Hyde J.R."/>
            <person name="Breakwell D.P."/>
            <person name="Hope S."/>
            <person name="Grose J.H."/>
        </authorList>
    </citation>
    <scope>NUCLEOTIDE SEQUENCE [LARGE SCALE GENOMIC DNA]</scope>
</reference>
<accession>A0A1B2IA95</accession>
<dbReference type="RefSeq" id="YP_009290771.1">
    <property type="nucleotide sequence ID" value="NC_031107.2"/>
</dbReference>
<keyword evidence="2" id="KW-1185">Reference proteome</keyword>
<dbReference type="OrthoDB" id="37717at10239"/>